<dbReference type="GO" id="GO:0008308">
    <property type="term" value="F:voltage-gated monoatomic anion channel activity"/>
    <property type="evidence" value="ECO:0007669"/>
    <property type="project" value="InterPro"/>
</dbReference>
<evidence type="ECO:0000256" key="5">
    <source>
        <dbReference type="ARBA" id="ARBA00022475"/>
    </source>
</evidence>
<protein>
    <submittedName>
        <fullName evidence="12">Uncharacterized protein</fullName>
    </submittedName>
</protein>
<keyword evidence="6 11" id="KW-0812">Transmembrane</keyword>
<organism evidence="12 13">
    <name type="scientific">Musa troglodytarum</name>
    <name type="common">fe'i banana</name>
    <dbReference type="NCBI Taxonomy" id="320322"/>
    <lineage>
        <taxon>Eukaryota</taxon>
        <taxon>Viridiplantae</taxon>
        <taxon>Streptophyta</taxon>
        <taxon>Embryophyta</taxon>
        <taxon>Tracheophyta</taxon>
        <taxon>Spermatophyta</taxon>
        <taxon>Magnoliopsida</taxon>
        <taxon>Liliopsida</taxon>
        <taxon>Zingiberales</taxon>
        <taxon>Musaceae</taxon>
        <taxon>Musa</taxon>
    </lineage>
</organism>
<feature type="transmembrane region" description="Helical" evidence="11">
    <location>
        <begin position="215"/>
        <end position="233"/>
    </location>
</feature>
<evidence type="ECO:0000256" key="3">
    <source>
        <dbReference type="ARBA" id="ARBA00007808"/>
    </source>
</evidence>
<evidence type="ECO:0000256" key="6">
    <source>
        <dbReference type="ARBA" id="ARBA00022692"/>
    </source>
</evidence>
<evidence type="ECO:0000256" key="4">
    <source>
        <dbReference type="ARBA" id="ARBA00022448"/>
    </source>
</evidence>
<proteinExistence type="inferred from homology"/>
<dbReference type="PANTHER" id="PTHR31269">
    <property type="entry name" value="S-TYPE ANION CHANNEL SLAH3"/>
    <property type="match status" value="1"/>
</dbReference>
<keyword evidence="13" id="KW-1185">Reference proteome</keyword>
<sequence length="506" mass="57009">MGFVAEREELRRSWCCRRGRRPEERRFQHIPDEVDARGEAEFLDATEKGERARSEPRRGRSRINRSRRQGQQERPGRKILRGSSRARAGPSQGLRGHPPAQGRGVAVPPPIPDRVLRYLPRPREPGYPVGSPGVEPGHGVPPRLPLHQHRLVAPPARHPRLRLRHLHPRASFYFEAIRREYFHPVRVNFFFAPWIACMFLAIGTPPRWVPKHLHPAVWCAFIAPVFVLELKIYGQWLSGGKRRLCKVANPSSHLSVVGNFVGAILAAKVGWGEAGKFLWAVGLAHYVCVFVTLYQRLPTNEALPKELHPVYSMFIATPSAASIAWTAVYGEFDAVSTTFYFIALFLYCSRRPHQFLQRIQVLGGMVVVHVSDDDGFARHHQVRGSGSLFRQQGPGPEPLAHVLRHGVSAVRVDAPPRIRLGLLVPNDLAIAITKSRNGGAKAHGKEKKADRKGYDIKRWAKQSPLSLVSSIRKGNLQIRIQKEVKIVVVIIILCMIGKRLILRSCF</sequence>
<keyword evidence="7 11" id="KW-1133">Transmembrane helix</keyword>
<feature type="region of interest" description="Disordered" evidence="10">
    <location>
        <begin position="21"/>
        <end position="119"/>
    </location>
</feature>
<dbReference type="Gene3D" id="1.50.10.150">
    <property type="entry name" value="Voltage-dependent anion channel"/>
    <property type="match status" value="1"/>
</dbReference>
<dbReference type="GO" id="GO:0012505">
    <property type="term" value="C:endomembrane system"/>
    <property type="evidence" value="ECO:0007669"/>
    <property type="project" value="UniProtKB-SubCell"/>
</dbReference>
<evidence type="ECO:0000256" key="2">
    <source>
        <dbReference type="ARBA" id="ARBA00004236"/>
    </source>
</evidence>
<reference evidence="12" key="1">
    <citation type="submission" date="2022-05" db="EMBL/GenBank/DDBJ databases">
        <title>The Musa troglodytarum L. genome provides insights into the mechanism of non-climacteric behaviour and enrichment of carotenoids.</title>
        <authorList>
            <person name="Wang J."/>
        </authorList>
    </citation>
    <scope>NUCLEOTIDE SEQUENCE</scope>
    <source>
        <tissue evidence="12">Leaf</tissue>
    </source>
</reference>
<dbReference type="GO" id="GO:0006873">
    <property type="term" value="P:intracellular monoatomic ion homeostasis"/>
    <property type="evidence" value="ECO:0007669"/>
    <property type="project" value="InterPro"/>
</dbReference>
<dbReference type="InterPro" id="IPR030183">
    <property type="entry name" value="SLAC/SLAH"/>
</dbReference>
<feature type="transmembrane region" description="Helical" evidence="11">
    <location>
        <begin position="277"/>
        <end position="297"/>
    </location>
</feature>
<evidence type="ECO:0000313" key="12">
    <source>
        <dbReference type="EMBL" id="URD83270.1"/>
    </source>
</evidence>
<dbReference type="EMBL" id="CP097503">
    <property type="protein sequence ID" value="URD83270.1"/>
    <property type="molecule type" value="Genomic_DNA"/>
</dbReference>
<dbReference type="PANTHER" id="PTHR31269:SF11">
    <property type="entry name" value="GUARD CELL S-TYPE ANION CHANNEL SLAC1"/>
    <property type="match status" value="1"/>
</dbReference>
<evidence type="ECO:0000256" key="8">
    <source>
        <dbReference type="ARBA" id="ARBA00023065"/>
    </source>
</evidence>
<evidence type="ECO:0000256" key="11">
    <source>
        <dbReference type="SAM" id="Phobius"/>
    </source>
</evidence>
<dbReference type="OrthoDB" id="1099at2759"/>
<dbReference type="GO" id="GO:0005886">
    <property type="term" value="C:plasma membrane"/>
    <property type="evidence" value="ECO:0007669"/>
    <property type="project" value="UniProtKB-SubCell"/>
</dbReference>
<evidence type="ECO:0000313" key="13">
    <source>
        <dbReference type="Proteomes" id="UP001055439"/>
    </source>
</evidence>
<dbReference type="AlphaFoldDB" id="A0A9E7EV88"/>
<evidence type="ECO:0000256" key="7">
    <source>
        <dbReference type="ARBA" id="ARBA00022989"/>
    </source>
</evidence>
<feature type="transmembrane region" description="Helical" evidence="11">
    <location>
        <begin position="254"/>
        <end position="271"/>
    </location>
</feature>
<evidence type="ECO:0000256" key="1">
    <source>
        <dbReference type="ARBA" id="ARBA00004127"/>
    </source>
</evidence>
<keyword evidence="5" id="KW-1003">Cell membrane</keyword>
<evidence type="ECO:0000256" key="10">
    <source>
        <dbReference type="SAM" id="MobiDB-lite"/>
    </source>
</evidence>
<dbReference type="Proteomes" id="UP001055439">
    <property type="component" value="Chromosome 10"/>
</dbReference>
<dbReference type="Pfam" id="PF03595">
    <property type="entry name" value="SLAC1"/>
    <property type="match status" value="1"/>
</dbReference>
<evidence type="ECO:0000256" key="9">
    <source>
        <dbReference type="ARBA" id="ARBA00023136"/>
    </source>
</evidence>
<dbReference type="CDD" id="cd09323">
    <property type="entry name" value="TDT_SLAC1_like"/>
    <property type="match status" value="1"/>
</dbReference>
<keyword evidence="8" id="KW-0406">Ion transport</keyword>
<feature type="compositionally biased region" description="Basic residues" evidence="10">
    <location>
        <begin position="59"/>
        <end position="68"/>
    </location>
</feature>
<comment type="subcellular location">
    <subcellularLocation>
        <location evidence="2">Cell membrane</location>
    </subcellularLocation>
    <subcellularLocation>
        <location evidence="1">Endomembrane system</location>
        <topology evidence="1">Multi-pass membrane protein</topology>
    </subcellularLocation>
</comment>
<gene>
    <name evidence="12" type="ORF">MUK42_05316</name>
</gene>
<feature type="transmembrane region" description="Helical" evidence="11">
    <location>
        <begin position="309"/>
        <end position="328"/>
    </location>
</feature>
<feature type="transmembrane region" description="Helical" evidence="11">
    <location>
        <begin position="484"/>
        <end position="502"/>
    </location>
</feature>
<keyword evidence="4" id="KW-0813">Transport</keyword>
<accession>A0A9E7EV88</accession>
<feature type="compositionally biased region" description="Basic and acidic residues" evidence="10">
    <location>
        <begin position="21"/>
        <end position="58"/>
    </location>
</feature>
<feature type="transmembrane region" description="Helical" evidence="11">
    <location>
        <begin position="185"/>
        <end position="203"/>
    </location>
</feature>
<comment type="similarity">
    <text evidence="3">Belongs to the SLAC1 S-type anion channel family.</text>
</comment>
<name>A0A9E7EV88_9LILI</name>
<dbReference type="InterPro" id="IPR004695">
    <property type="entry name" value="SLAC1/Mae1/Ssu1/TehA"/>
</dbReference>
<dbReference type="InterPro" id="IPR038665">
    <property type="entry name" value="Voltage-dep_anion_channel_sf"/>
</dbReference>
<keyword evidence="9 11" id="KW-0472">Membrane</keyword>
<feature type="transmembrane region" description="Helical" evidence="11">
    <location>
        <begin position="334"/>
        <end position="350"/>
    </location>
</feature>
<dbReference type="GO" id="GO:0090332">
    <property type="term" value="P:stomatal closure"/>
    <property type="evidence" value="ECO:0007669"/>
    <property type="project" value="TreeGrafter"/>
</dbReference>